<evidence type="ECO:0000256" key="9">
    <source>
        <dbReference type="SAM" id="MobiDB-lite"/>
    </source>
</evidence>
<protein>
    <submittedName>
        <fullName evidence="11">Ceramide glucosyltransferase</fullName>
    </submittedName>
    <submittedName>
        <fullName evidence="10">Glycosyltransferase</fullName>
    </submittedName>
</protein>
<keyword evidence="5" id="KW-0808">Transferase</keyword>
<name>A0AAC8TE43_9BACT</name>
<dbReference type="EMBL" id="QUMU01000008">
    <property type="protein sequence ID" value="REG28619.1"/>
    <property type="molecule type" value="Genomic_DNA"/>
</dbReference>
<dbReference type="GO" id="GO:0016020">
    <property type="term" value="C:membrane"/>
    <property type="evidence" value="ECO:0007669"/>
    <property type="project" value="UniProtKB-SubCell"/>
</dbReference>
<evidence type="ECO:0000313" key="13">
    <source>
        <dbReference type="Proteomes" id="UP000256345"/>
    </source>
</evidence>
<evidence type="ECO:0000256" key="6">
    <source>
        <dbReference type="ARBA" id="ARBA00022692"/>
    </source>
</evidence>
<comment type="pathway">
    <text evidence="3">Sphingolipid metabolism.</text>
</comment>
<evidence type="ECO:0000313" key="11">
    <source>
        <dbReference type="EMBL" id="REG28619.1"/>
    </source>
</evidence>
<evidence type="ECO:0000256" key="2">
    <source>
        <dbReference type="ARBA" id="ARBA00004760"/>
    </source>
</evidence>
<gene>
    <name evidence="10" type="ORF">AA314_04084</name>
    <name evidence="11" type="ORF">ATI61_108152</name>
</gene>
<comment type="subcellular location">
    <subcellularLocation>
        <location evidence="1">Membrane</location>
        <topology evidence="1">Multi-pass membrane protein</topology>
    </subcellularLocation>
</comment>
<dbReference type="GO" id="GO:0006679">
    <property type="term" value="P:glucosylceramide biosynthetic process"/>
    <property type="evidence" value="ECO:0007669"/>
    <property type="project" value="TreeGrafter"/>
</dbReference>
<feature type="region of interest" description="Disordered" evidence="9">
    <location>
        <begin position="385"/>
        <end position="419"/>
    </location>
</feature>
<evidence type="ECO:0000256" key="3">
    <source>
        <dbReference type="ARBA" id="ARBA00004991"/>
    </source>
</evidence>
<comment type="pathway">
    <text evidence="2">Lipid metabolism; sphingolipid metabolism.</text>
</comment>
<dbReference type="SUPFAM" id="SSF53448">
    <property type="entry name" value="Nucleotide-diphospho-sugar transferases"/>
    <property type="match status" value="1"/>
</dbReference>
<dbReference type="Proteomes" id="UP000256345">
    <property type="component" value="Unassembled WGS sequence"/>
</dbReference>
<evidence type="ECO:0000313" key="10">
    <source>
        <dbReference type="EMBL" id="AKJ02458.1"/>
    </source>
</evidence>
<reference evidence="11 13" key="2">
    <citation type="submission" date="2018-08" db="EMBL/GenBank/DDBJ databases">
        <title>Genomic Encyclopedia of Archaeal and Bacterial Type Strains, Phase II (KMG-II): from individual species to whole genera.</title>
        <authorList>
            <person name="Goeker M."/>
        </authorList>
    </citation>
    <scope>NUCLEOTIDE SEQUENCE [LARGE SCALE GENOMIC DNA]</scope>
    <source>
        <strain evidence="11 13">DSM 2261</strain>
    </source>
</reference>
<evidence type="ECO:0000256" key="1">
    <source>
        <dbReference type="ARBA" id="ARBA00004141"/>
    </source>
</evidence>
<dbReference type="InterPro" id="IPR025993">
    <property type="entry name" value="Ceramide_glucosylTrfase"/>
</dbReference>
<dbReference type="EMBL" id="CP011509">
    <property type="protein sequence ID" value="AKJ02458.1"/>
    <property type="molecule type" value="Genomic_DNA"/>
</dbReference>
<dbReference type="PANTHER" id="PTHR12726">
    <property type="entry name" value="CERAMIDE GLUCOSYLTRANSFERASE"/>
    <property type="match status" value="1"/>
</dbReference>
<evidence type="ECO:0000256" key="7">
    <source>
        <dbReference type="ARBA" id="ARBA00022989"/>
    </source>
</evidence>
<dbReference type="KEGG" id="age:AA314_04084"/>
<dbReference type="RefSeq" id="WP_047856768.1">
    <property type="nucleotide sequence ID" value="NZ_CP011509.1"/>
</dbReference>
<keyword evidence="6" id="KW-0812">Transmembrane</keyword>
<sequence length="419" mass="45045">MTHALSLTLLSLAGIGAFVLGVQLFFVLRRQWSLSRAPAPVSSGAAPAGISILKPLCGVDDDLEANLACFATLGYPAYEVILGVKDTRDPAYQVAQAAVARWPKVMRLELQHGEPGLNPKVNQLITLAGVAQYDILLISDSNTRVEPDYLHEISRTFEDPEVGCISHPVSGIGEQTLGSLMDNLYQSTTTGAGQIAAKQAADQDIVVGKSMALRREVLEALGGFYSVRNVLAEDFVIGRWVTRGLGKRAVVARAPVYNVSQKKSVSAFFKRYIRWCIIHHSCIPTPVYLAQSLLNPMPWALLGAMLEPSLRALGVVAGVTLAKLVHDVTVFRVLRPGQPTPAMTVPAVLLKDVLLFVAWANGLFARSVDWRGNKLRVMAGSKLIPPASAPVQSLPTPESLPGAKSEPESESDSNELLAG</sequence>
<evidence type="ECO:0000313" key="12">
    <source>
        <dbReference type="Proteomes" id="UP000035579"/>
    </source>
</evidence>
<evidence type="ECO:0000256" key="8">
    <source>
        <dbReference type="ARBA" id="ARBA00023136"/>
    </source>
</evidence>
<dbReference type="InterPro" id="IPR029044">
    <property type="entry name" value="Nucleotide-diphossugar_trans"/>
</dbReference>
<dbReference type="Gene3D" id="3.90.550.10">
    <property type="entry name" value="Spore Coat Polysaccharide Biosynthesis Protein SpsA, Chain A"/>
    <property type="match status" value="1"/>
</dbReference>
<accession>A0AAC8TE43</accession>
<dbReference type="GO" id="GO:0008120">
    <property type="term" value="F:ceramide glucosyltransferase activity"/>
    <property type="evidence" value="ECO:0007669"/>
    <property type="project" value="TreeGrafter"/>
</dbReference>
<dbReference type="AlphaFoldDB" id="A0AAC8TE43"/>
<organism evidence="10 12">
    <name type="scientific">Archangium gephyra</name>
    <dbReference type="NCBI Taxonomy" id="48"/>
    <lineage>
        <taxon>Bacteria</taxon>
        <taxon>Pseudomonadati</taxon>
        <taxon>Myxococcota</taxon>
        <taxon>Myxococcia</taxon>
        <taxon>Myxococcales</taxon>
        <taxon>Cystobacterineae</taxon>
        <taxon>Archangiaceae</taxon>
        <taxon>Archangium</taxon>
    </lineage>
</organism>
<proteinExistence type="predicted"/>
<reference evidence="10 12" key="1">
    <citation type="submission" date="2015-05" db="EMBL/GenBank/DDBJ databases">
        <title>Genome assembly of Archangium gephyra DSM 2261.</title>
        <authorList>
            <person name="Sharma G."/>
            <person name="Subramanian S."/>
        </authorList>
    </citation>
    <scope>NUCLEOTIDE SEQUENCE [LARGE SCALE GENOMIC DNA]</scope>
    <source>
        <strain evidence="10 12">DSM 2261</strain>
    </source>
</reference>
<evidence type="ECO:0000256" key="4">
    <source>
        <dbReference type="ARBA" id="ARBA00022676"/>
    </source>
</evidence>
<keyword evidence="13" id="KW-1185">Reference proteome</keyword>
<keyword evidence="7" id="KW-1133">Transmembrane helix</keyword>
<dbReference type="Pfam" id="PF13506">
    <property type="entry name" value="Glyco_transf_21"/>
    <property type="match status" value="1"/>
</dbReference>
<evidence type="ECO:0000256" key="5">
    <source>
        <dbReference type="ARBA" id="ARBA00022679"/>
    </source>
</evidence>
<keyword evidence="4" id="KW-0328">Glycosyltransferase</keyword>
<dbReference type="PANTHER" id="PTHR12726:SF0">
    <property type="entry name" value="CERAMIDE GLUCOSYLTRANSFERASE"/>
    <property type="match status" value="1"/>
</dbReference>
<dbReference type="Proteomes" id="UP000035579">
    <property type="component" value="Chromosome"/>
</dbReference>
<keyword evidence="8" id="KW-0472">Membrane</keyword>